<dbReference type="AlphaFoldDB" id="A0A6J4V7Z1"/>
<dbReference type="EMBL" id="CADCWP010000131">
    <property type="protein sequence ID" value="CAA9571814.1"/>
    <property type="molecule type" value="Genomic_DNA"/>
</dbReference>
<organism evidence="1">
    <name type="scientific">uncultured Truepera sp</name>
    <dbReference type="NCBI Taxonomy" id="543023"/>
    <lineage>
        <taxon>Bacteria</taxon>
        <taxon>Thermotogati</taxon>
        <taxon>Deinococcota</taxon>
        <taxon>Deinococci</taxon>
        <taxon>Trueperales</taxon>
        <taxon>Trueperaceae</taxon>
        <taxon>Truepera</taxon>
        <taxon>environmental samples</taxon>
    </lineage>
</organism>
<name>A0A6J4V7Z1_9DEIN</name>
<gene>
    <name evidence="1" type="ORF">AVDCRST_MAG86-1734</name>
</gene>
<proteinExistence type="predicted"/>
<sequence length="62" mass="7060">MEELELRTGVVWGGGLPSFLDIDKVVEQDERESRREAAQYSIVREEDGKNGRSLNARGRVRV</sequence>
<accession>A0A6J4V7Z1</accession>
<protein>
    <submittedName>
        <fullName evidence="1">Uncharacterized protein</fullName>
    </submittedName>
</protein>
<evidence type="ECO:0000313" key="1">
    <source>
        <dbReference type="EMBL" id="CAA9571814.1"/>
    </source>
</evidence>
<reference evidence="1" key="1">
    <citation type="submission" date="2020-02" db="EMBL/GenBank/DDBJ databases">
        <authorList>
            <person name="Meier V. D."/>
        </authorList>
    </citation>
    <scope>NUCLEOTIDE SEQUENCE</scope>
    <source>
        <strain evidence="1">AVDCRST_MAG86</strain>
    </source>
</reference>